<sequence>MARKSILEREKKRRHLVAIYSNKREKIKEQIKKHTLVTEKIKLNAEFQLIPRNAFPSRLKNRCWVTGRGRGYYRDFGLARHSLREMAHAGLLPGVTKSSW</sequence>
<dbReference type="PANTHER" id="PTHR19836">
    <property type="entry name" value="30S RIBOSOMAL PROTEIN S14"/>
    <property type="match status" value="1"/>
</dbReference>
<proteinExistence type="inferred from homology"/>
<dbReference type="PANTHER" id="PTHR19836:SF19">
    <property type="entry name" value="SMALL RIBOSOMAL SUBUNIT PROTEIN US14M"/>
    <property type="match status" value="1"/>
</dbReference>
<reference evidence="5" key="1">
    <citation type="journal article" date="2009" name="Genome Biol. Evol.">
        <title>The complete plastid genome sequence of the secondarily nonphotosynthetic alga Cryptomonas paramecium: reduction, compaction, and accelerated evolutionary rate.</title>
        <authorList>
            <person name="Donaher N."/>
            <person name="Tanifuji G."/>
            <person name="Onodera N.T."/>
            <person name="Malfatti S.A."/>
            <person name="Chain P.S."/>
            <person name="Hara Y."/>
            <person name="Archibald J.M."/>
        </authorList>
    </citation>
    <scope>NUCLEOTIDE SEQUENCE</scope>
    <source>
        <strain evidence="5">CCAP977/2a</strain>
    </source>
</reference>
<dbReference type="EMBL" id="GQ358203">
    <property type="protein sequence ID" value="ACT46783.1"/>
    <property type="molecule type" value="Genomic_DNA"/>
</dbReference>
<geneLocation type="plastid" evidence="5"/>
<organism evidence="5">
    <name type="scientific">Cryptomonas paramaecium</name>
    <dbReference type="NCBI Taxonomy" id="2898"/>
    <lineage>
        <taxon>Eukaryota</taxon>
        <taxon>Cryptophyceae</taxon>
        <taxon>Cryptomonadales</taxon>
        <taxon>Cryptomonadaceae</taxon>
        <taxon>Cryptomonas</taxon>
    </lineage>
</organism>
<name>D2IS91_9CRYP</name>
<dbReference type="InterPro" id="IPR023036">
    <property type="entry name" value="Ribosomal_uS14_bac/plastid"/>
</dbReference>
<dbReference type="GO" id="GO:0003735">
    <property type="term" value="F:structural constituent of ribosome"/>
    <property type="evidence" value="ECO:0007669"/>
    <property type="project" value="InterPro"/>
</dbReference>
<accession>D2IS91</accession>
<dbReference type="Pfam" id="PF00253">
    <property type="entry name" value="Ribosomal_S14"/>
    <property type="match status" value="1"/>
</dbReference>
<gene>
    <name evidence="5" type="primary">rps14</name>
    <name evidence="5" type="ORF">CRPAC_p031</name>
</gene>
<dbReference type="FunFam" id="1.10.287.1480:FF:000001">
    <property type="entry name" value="30S ribosomal protein S14"/>
    <property type="match status" value="1"/>
</dbReference>
<dbReference type="SUPFAM" id="SSF57716">
    <property type="entry name" value="Glucocorticoid receptor-like (DNA-binding domain)"/>
    <property type="match status" value="1"/>
</dbReference>
<evidence type="ECO:0000256" key="3">
    <source>
        <dbReference type="ARBA" id="ARBA00023274"/>
    </source>
</evidence>
<dbReference type="NCBIfam" id="NF006477">
    <property type="entry name" value="PRK08881.1"/>
    <property type="match status" value="1"/>
</dbReference>
<comment type="similarity">
    <text evidence="1">Belongs to the universal ribosomal protein uS14 family.</text>
</comment>
<keyword evidence="3" id="KW-0687">Ribonucleoprotein</keyword>
<keyword evidence="2 5" id="KW-0689">Ribosomal protein</keyword>
<dbReference type="RefSeq" id="YP_003359247.1">
    <property type="nucleotide sequence ID" value="NC_013703.1"/>
</dbReference>
<dbReference type="InterPro" id="IPR001209">
    <property type="entry name" value="Ribosomal_uS14"/>
</dbReference>
<evidence type="ECO:0000256" key="4">
    <source>
        <dbReference type="ARBA" id="ARBA00035247"/>
    </source>
</evidence>
<keyword evidence="5" id="KW-0934">Plastid</keyword>
<dbReference type="GeneID" id="8715196"/>
<evidence type="ECO:0000256" key="1">
    <source>
        <dbReference type="ARBA" id="ARBA00009083"/>
    </source>
</evidence>
<protein>
    <recommendedName>
        <fullName evidence="4">Small ribosomal subunit protein uS14c</fullName>
    </recommendedName>
</protein>
<dbReference type="GO" id="GO:0006412">
    <property type="term" value="P:translation"/>
    <property type="evidence" value="ECO:0007669"/>
    <property type="project" value="InterPro"/>
</dbReference>
<dbReference type="HAMAP" id="MF_00537">
    <property type="entry name" value="Ribosomal_uS14_1"/>
    <property type="match status" value="1"/>
</dbReference>
<dbReference type="Gene3D" id="1.10.287.1480">
    <property type="match status" value="1"/>
</dbReference>
<dbReference type="GO" id="GO:0015935">
    <property type="term" value="C:small ribosomal subunit"/>
    <property type="evidence" value="ECO:0007669"/>
    <property type="project" value="TreeGrafter"/>
</dbReference>
<dbReference type="AlphaFoldDB" id="D2IS91"/>
<evidence type="ECO:0000313" key="5">
    <source>
        <dbReference type="EMBL" id="ACT46783.1"/>
    </source>
</evidence>
<evidence type="ECO:0000256" key="2">
    <source>
        <dbReference type="ARBA" id="ARBA00022980"/>
    </source>
</evidence>
<dbReference type="GO" id="GO:0005737">
    <property type="term" value="C:cytoplasm"/>
    <property type="evidence" value="ECO:0007669"/>
    <property type="project" value="UniProtKB-ARBA"/>
</dbReference>